<dbReference type="PANTHER" id="PTHR42938:SF9">
    <property type="entry name" value="FORMATE DEHYDROGENASE 1"/>
    <property type="match status" value="1"/>
</dbReference>
<evidence type="ECO:0000313" key="8">
    <source>
        <dbReference type="EMBL" id="CAL5222900.1"/>
    </source>
</evidence>
<evidence type="ECO:0000259" key="6">
    <source>
        <dbReference type="Pfam" id="PF00389"/>
    </source>
</evidence>
<proteinExistence type="inferred from homology"/>
<evidence type="ECO:0000256" key="2">
    <source>
        <dbReference type="ARBA" id="ARBA00023002"/>
    </source>
</evidence>
<accession>A0ABP1FWI1</accession>
<feature type="binding site" evidence="4">
    <location>
        <position position="153"/>
    </location>
    <ligand>
        <name>substrate</name>
    </ligand>
</feature>
<dbReference type="NCBIfam" id="NF005750">
    <property type="entry name" value="PRK07574.1"/>
    <property type="match status" value="1"/>
</dbReference>
<feature type="binding site" evidence="4">
    <location>
        <begin position="339"/>
        <end position="342"/>
    </location>
    <ligand>
        <name>NAD(+)</name>
        <dbReference type="ChEBI" id="CHEBI:57540"/>
    </ligand>
</feature>
<evidence type="ECO:0000256" key="1">
    <source>
        <dbReference type="ARBA" id="ARBA00000455"/>
    </source>
</evidence>
<evidence type="ECO:0000313" key="9">
    <source>
        <dbReference type="Proteomes" id="UP001497392"/>
    </source>
</evidence>
<comment type="caution">
    <text evidence="4">Lacks conserved residue(s) required for the propagation of feature annotation.</text>
</comment>
<dbReference type="InterPro" id="IPR006140">
    <property type="entry name" value="D-isomer_DH_NAD-bd"/>
</dbReference>
<evidence type="ECO:0000256" key="3">
    <source>
        <dbReference type="ARBA" id="ARBA00023027"/>
    </source>
</evidence>
<dbReference type="EC" id="1.17.1.9" evidence="4"/>
<dbReference type="InterPro" id="IPR029753">
    <property type="entry name" value="D-isomer_DH_CS"/>
</dbReference>
<keyword evidence="2 4" id="KW-0560">Oxidoreductase</keyword>
<dbReference type="Proteomes" id="UP001497392">
    <property type="component" value="Unassembled WGS sequence"/>
</dbReference>
<keyword evidence="9" id="KW-1185">Reference proteome</keyword>
<dbReference type="EMBL" id="CAXHTA020000007">
    <property type="protein sequence ID" value="CAL5222900.1"/>
    <property type="molecule type" value="Genomic_DNA"/>
</dbReference>
<feature type="binding site" evidence="4">
    <location>
        <position position="289"/>
    </location>
    <ligand>
        <name>NAD(+)</name>
        <dbReference type="ChEBI" id="CHEBI:57540"/>
    </ligand>
</feature>
<evidence type="ECO:0000259" key="7">
    <source>
        <dbReference type="Pfam" id="PF02826"/>
    </source>
</evidence>
<protein>
    <recommendedName>
        <fullName evidence="4">Formate dehydrogenase, mitochondrial</fullName>
        <shortName evidence="4">FDH</shortName>
        <ecNumber evidence="4">1.17.1.9</ecNumber>
    </recommendedName>
    <alternativeName>
        <fullName evidence="4">NAD-dependent formate dehydrogenase</fullName>
    </alternativeName>
</protein>
<comment type="similarity">
    <text evidence="4">Belongs to the D-isomer specific 2-hydroxyacid dehydrogenase family. FDH subfamily.</text>
</comment>
<dbReference type="HAMAP" id="MF_03210">
    <property type="entry name" value="Formate_dehydrogenase"/>
    <property type="match status" value="1"/>
</dbReference>
<feature type="binding site" evidence="4">
    <location>
        <begin position="208"/>
        <end position="209"/>
    </location>
    <ligand>
        <name>NAD(+)</name>
        <dbReference type="ChEBI" id="CHEBI:57540"/>
    </ligand>
</feature>
<feature type="binding site" evidence="4">
    <location>
        <position position="229"/>
    </location>
    <ligand>
        <name>NAD(+)</name>
        <dbReference type="ChEBI" id="CHEBI:57540"/>
    </ligand>
</feature>
<dbReference type="CDD" id="cd05302">
    <property type="entry name" value="FDH"/>
    <property type="match status" value="1"/>
</dbReference>
<feature type="region of interest" description="Disordered" evidence="5">
    <location>
        <begin position="384"/>
        <end position="414"/>
    </location>
</feature>
<name>A0ABP1FWI1_9CHLO</name>
<keyword evidence="3 4" id="KW-0520">NAD</keyword>
<feature type="site" description="Important for catalytic activity" evidence="4">
    <location>
        <position position="291"/>
    </location>
</feature>
<dbReference type="InterPro" id="IPR006139">
    <property type="entry name" value="D-isomer_2_OHA_DH_cat_dom"/>
</dbReference>
<dbReference type="PROSITE" id="PS00671">
    <property type="entry name" value="D_2_HYDROXYACID_DH_3"/>
    <property type="match status" value="1"/>
</dbReference>
<dbReference type="Pfam" id="PF00389">
    <property type="entry name" value="2-Hacid_dh"/>
    <property type="match status" value="1"/>
</dbReference>
<dbReference type="InterPro" id="IPR033689">
    <property type="entry name" value="FDH_NAD-dep"/>
</dbReference>
<comment type="function">
    <text evidence="4">Catalyzes the NAD(+)-dependent oxidation of formate to carbon dioxide. Involved in the cell stress response.</text>
</comment>
<sequence>MLSSRIAPCAVAYFRRQAPTAAAVRHRAFAAVSNDTPKKILAVLYRGGEAAKNPRLLGCLENELGLRKFLEDRGHTLVVTDDKEGADSQFEKELEDADVVITTPFFPGYLTPERIKKAPKLKLALTAGIGSDHVDLEAASEAGITVAEVTGSNVVSVAEHVVMMILSLVRNYIPAYHQVIDGEWNIAKIAENAYDLEGKIVGTVGAGRIGQRVLQRLKGFDCAELLYSDYAQLPKEVEEKLGAKYTSLEDMVKKCDVVTINCPLHKGTRGLFDQTMLTNMKKGAYLVNTARGAIVDRDALVKVLESGHLAGYAGDVWYPQPAPKDHPWRTMPNHAMTPHYSGTTLDAQARYAAGTKEILRRTFDNEPLNETDVIVQGGKLAAQYDKESKGERNLAFKPEWEKLQAEKEEEQKQS</sequence>
<keyword evidence="4" id="KW-0496">Mitochondrion</keyword>
<comment type="caution">
    <text evidence="8">The sequence shown here is derived from an EMBL/GenBank/DDBJ whole genome shotgun (WGS) entry which is preliminary data.</text>
</comment>
<feature type="binding site" evidence="4">
    <location>
        <position position="315"/>
    </location>
    <ligand>
        <name>NAD(+)</name>
        <dbReference type="ChEBI" id="CHEBI:57540"/>
    </ligand>
</feature>
<feature type="site" description="Important for catalytic activity" evidence="4">
    <location>
        <position position="339"/>
    </location>
</feature>
<comment type="subunit">
    <text evidence="4">Homodimer.</text>
</comment>
<comment type="subcellular location">
    <subcellularLocation>
        <location evidence="4">Mitochondrion</location>
    </subcellularLocation>
</comment>
<evidence type="ECO:0000256" key="5">
    <source>
        <dbReference type="SAM" id="MobiDB-lite"/>
    </source>
</evidence>
<feature type="binding site" evidence="4">
    <location>
        <position position="129"/>
    </location>
    <ligand>
        <name>substrate</name>
    </ligand>
</feature>
<dbReference type="PANTHER" id="PTHR42938">
    <property type="entry name" value="FORMATE DEHYDROGENASE 1"/>
    <property type="match status" value="1"/>
</dbReference>
<evidence type="ECO:0000256" key="4">
    <source>
        <dbReference type="HAMAP-Rule" id="MF_03210"/>
    </source>
</evidence>
<feature type="domain" description="D-isomer specific 2-hydroxyacid dehydrogenase catalytic" evidence="6">
    <location>
        <begin position="67"/>
        <end position="369"/>
    </location>
</feature>
<feature type="binding site" evidence="4">
    <location>
        <begin position="263"/>
        <end position="267"/>
    </location>
    <ligand>
        <name>NAD(+)</name>
        <dbReference type="ChEBI" id="CHEBI:57540"/>
    </ligand>
</feature>
<dbReference type="Pfam" id="PF02826">
    <property type="entry name" value="2-Hacid_dh_C"/>
    <property type="match status" value="1"/>
</dbReference>
<dbReference type="SUPFAM" id="SSF52283">
    <property type="entry name" value="Formate/glycerate dehydrogenase catalytic domain-like"/>
    <property type="match status" value="1"/>
</dbReference>
<comment type="catalytic activity">
    <reaction evidence="1 4">
        <text>formate + NAD(+) = CO2 + NADH</text>
        <dbReference type="Rhea" id="RHEA:15985"/>
        <dbReference type="ChEBI" id="CHEBI:15740"/>
        <dbReference type="ChEBI" id="CHEBI:16526"/>
        <dbReference type="ChEBI" id="CHEBI:57540"/>
        <dbReference type="ChEBI" id="CHEBI:57945"/>
        <dbReference type="EC" id="1.17.1.9"/>
    </reaction>
</comment>
<dbReference type="SUPFAM" id="SSF51735">
    <property type="entry name" value="NAD(P)-binding Rossmann-fold domains"/>
    <property type="match status" value="1"/>
</dbReference>
<dbReference type="Gene3D" id="3.40.50.720">
    <property type="entry name" value="NAD(P)-binding Rossmann-like Domain"/>
    <property type="match status" value="2"/>
</dbReference>
<organism evidence="8 9">
    <name type="scientific">Coccomyxa viridis</name>
    <dbReference type="NCBI Taxonomy" id="1274662"/>
    <lineage>
        <taxon>Eukaryota</taxon>
        <taxon>Viridiplantae</taxon>
        <taxon>Chlorophyta</taxon>
        <taxon>core chlorophytes</taxon>
        <taxon>Trebouxiophyceae</taxon>
        <taxon>Trebouxiophyceae incertae sedis</taxon>
        <taxon>Coccomyxaceae</taxon>
        <taxon>Coccomyxa</taxon>
    </lineage>
</organism>
<gene>
    <name evidence="8" type="primary">g5329</name>
    <name evidence="8" type="ORF">VP750_LOCUS4559</name>
</gene>
<feature type="domain" description="D-isomer specific 2-hydroxyacid dehydrogenase NAD-binding" evidence="7">
    <location>
        <begin position="162"/>
        <end position="340"/>
    </location>
</feature>
<dbReference type="InterPro" id="IPR036291">
    <property type="entry name" value="NAD(P)-bd_dom_sf"/>
</dbReference>
<reference evidence="8 9" key="1">
    <citation type="submission" date="2024-06" db="EMBL/GenBank/DDBJ databases">
        <authorList>
            <person name="Kraege A."/>
            <person name="Thomma B."/>
        </authorList>
    </citation>
    <scope>NUCLEOTIDE SEQUENCE [LARGE SCALE GENOMIC DNA]</scope>
</reference>
<dbReference type="PROSITE" id="PS00670">
    <property type="entry name" value="D_2_HYDROXYACID_DH_2"/>
    <property type="match status" value="1"/>
</dbReference>